<evidence type="ECO:0000259" key="7">
    <source>
        <dbReference type="PROSITE" id="PS50879"/>
    </source>
</evidence>
<name>A0A8D0E368_SALMN</name>
<dbReference type="GO" id="GO:0003964">
    <property type="term" value="F:RNA-directed DNA polymerase activity"/>
    <property type="evidence" value="ECO:0007669"/>
    <property type="project" value="UniProtKB-KW"/>
</dbReference>
<evidence type="ECO:0000256" key="5">
    <source>
        <dbReference type="ARBA" id="ARBA00022801"/>
    </source>
</evidence>
<keyword evidence="5" id="KW-0378">Hydrolase</keyword>
<reference evidence="8" key="2">
    <citation type="submission" date="2025-09" db="UniProtKB">
        <authorList>
            <consortium name="Ensembl"/>
        </authorList>
    </citation>
    <scope>IDENTIFICATION</scope>
</reference>
<reference evidence="8" key="1">
    <citation type="submission" date="2025-08" db="UniProtKB">
        <authorList>
            <consortium name="Ensembl"/>
        </authorList>
    </citation>
    <scope>IDENTIFICATION</scope>
</reference>
<evidence type="ECO:0000256" key="3">
    <source>
        <dbReference type="ARBA" id="ARBA00022722"/>
    </source>
</evidence>
<dbReference type="PANTHER" id="PTHR41694">
    <property type="entry name" value="ENDOGENOUS RETROVIRUS GROUP K MEMBER POL PROTEIN"/>
    <property type="match status" value="1"/>
</dbReference>
<evidence type="ECO:0000313" key="9">
    <source>
        <dbReference type="Proteomes" id="UP000694421"/>
    </source>
</evidence>
<dbReference type="Pfam" id="PF00075">
    <property type="entry name" value="RNase_H"/>
    <property type="match status" value="1"/>
</dbReference>
<evidence type="ECO:0000256" key="2">
    <source>
        <dbReference type="ARBA" id="ARBA00022695"/>
    </source>
</evidence>
<dbReference type="GO" id="GO:0003676">
    <property type="term" value="F:nucleic acid binding"/>
    <property type="evidence" value="ECO:0007669"/>
    <property type="project" value="InterPro"/>
</dbReference>
<keyword evidence="2" id="KW-0548">Nucleotidyltransferase</keyword>
<keyword evidence="1" id="KW-0808">Transferase</keyword>
<accession>A0A8D0E368</accession>
<dbReference type="Gene3D" id="3.30.420.10">
    <property type="entry name" value="Ribonuclease H-like superfamily/Ribonuclease H"/>
    <property type="match status" value="1"/>
</dbReference>
<proteinExistence type="predicted"/>
<dbReference type="InterPro" id="IPR012337">
    <property type="entry name" value="RNaseH-like_sf"/>
</dbReference>
<dbReference type="GO" id="GO:0004523">
    <property type="term" value="F:RNA-DNA hybrid ribonuclease activity"/>
    <property type="evidence" value="ECO:0007669"/>
    <property type="project" value="InterPro"/>
</dbReference>
<feature type="domain" description="RNase H type-1" evidence="7">
    <location>
        <begin position="93"/>
        <end position="241"/>
    </location>
</feature>
<keyword evidence="6" id="KW-0695">RNA-directed DNA polymerase</keyword>
<evidence type="ECO:0000313" key="8">
    <source>
        <dbReference type="Ensembl" id="ENSSMRP00000025492.1"/>
    </source>
</evidence>
<dbReference type="InterPro" id="IPR036397">
    <property type="entry name" value="RNaseH_sf"/>
</dbReference>
<dbReference type="PANTHER" id="PTHR41694:SF5">
    <property type="entry name" value="RIBONUCLEASE H"/>
    <property type="match status" value="1"/>
</dbReference>
<dbReference type="OMA" id="EPHICED"/>
<evidence type="ECO:0000256" key="4">
    <source>
        <dbReference type="ARBA" id="ARBA00022759"/>
    </source>
</evidence>
<dbReference type="SUPFAM" id="SSF53098">
    <property type="entry name" value="Ribonuclease H-like"/>
    <property type="match status" value="1"/>
</dbReference>
<dbReference type="PROSITE" id="PS50879">
    <property type="entry name" value="RNASE_H_1"/>
    <property type="match status" value="1"/>
</dbReference>
<dbReference type="Ensembl" id="ENSSMRT00000029841.1">
    <property type="protein sequence ID" value="ENSSMRP00000025492.1"/>
    <property type="gene ID" value="ENSSMRG00000019705.1"/>
</dbReference>
<dbReference type="InterPro" id="IPR002156">
    <property type="entry name" value="RNaseH_domain"/>
</dbReference>
<protein>
    <recommendedName>
        <fullName evidence="7">RNase H type-1 domain-containing protein</fullName>
    </recommendedName>
</protein>
<dbReference type="Proteomes" id="UP000694421">
    <property type="component" value="Unplaced"/>
</dbReference>
<dbReference type="GeneTree" id="ENSGT01030000235300"/>
<organism evidence="8 9">
    <name type="scientific">Salvator merianae</name>
    <name type="common">Argentine black and white tegu</name>
    <name type="synonym">Tupinambis merianae</name>
    <dbReference type="NCBI Taxonomy" id="96440"/>
    <lineage>
        <taxon>Eukaryota</taxon>
        <taxon>Metazoa</taxon>
        <taxon>Chordata</taxon>
        <taxon>Craniata</taxon>
        <taxon>Vertebrata</taxon>
        <taxon>Euteleostomi</taxon>
        <taxon>Lepidosauria</taxon>
        <taxon>Squamata</taxon>
        <taxon>Bifurcata</taxon>
        <taxon>Unidentata</taxon>
        <taxon>Episquamata</taxon>
        <taxon>Laterata</taxon>
        <taxon>Teiioidea</taxon>
        <taxon>Teiidae</taxon>
        <taxon>Salvator</taxon>
    </lineage>
</organism>
<keyword evidence="3" id="KW-0540">Nuclease</keyword>
<evidence type="ECO:0000256" key="1">
    <source>
        <dbReference type="ARBA" id="ARBA00022679"/>
    </source>
</evidence>
<dbReference type="AlphaFoldDB" id="A0A8D0E368"/>
<keyword evidence="4" id="KW-0255">Endonuclease</keyword>
<keyword evidence="9" id="KW-1185">Reference proteome</keyword>
<dbReference type="CDD" id="cd09273">
    <property type="entry name" value="RNase_HI_RT_Bel"/>
    <property type="match status" value="1"/>
</dbReference>
<sequence>MKSGSIQTYGFRKEIGKAFQYRPYESSLKRKERWYVRNNILYQQKEREVLNSCVNPASFLWKREGEELEPEHNCLDITEYQTKVRPDLADKPLYRGERIFIDGSSRMVQGKRHSGYAVINGDTREVIEAGRLPNTWSAQTCELYALNQALKSLNGKEGTIYTDSQYAFGVVPTFGKIWRERGLINSRGKELVHEELVVQILENLLLPKERAVIHVPGHQKLMTPEAKGNKLADEMAKKVALQDKYVQVCVGI</sequence>
<evidence type="ECO:0000256" key="6">
    <source>
        <dbReference type="ARBA" id="ARBA00022918"/>
    </source>
</evidence>